<keyword evidence="3" id="KW-1185">Reference proteome</keyword>
<dbReference type="EMBL" id="BPLQ01002550">
    <property type="protein sequence ID" value="GIX93869.1"/>
    <property type="molecule type" value="Genomic_DNA"/>
</dbReference>
<dbReference type="Proteomes" id="UP001054837">
    <property type="component" value="Unassembled WGS sequence"/>
</dbReference>
<name>A0AAV4PD94_9ARAC</name>
<protein>
    <submittedName>
        <fullName evidence="2">Uncharacterized protein</fullName>
    </submittedName>
</protein>
<organism evidence="2 3">
    <name type="scientific">Caerostris darwini</name>
    <dbReference type="NCBI Taxonomy" id="1538125"/>
    <lineage>
        <taxon>Eukaryota</taxon>
        <taxon>Metazoa</taxon>
        <taxon>Ecdysozoa</taxon>
        <taxon>Arthropoda</taxon>
        <taxon>Chelicerata</taxon>
        <taxon>Arachnida</taxon>
        <taxon>Araneae</taxon>
        <taxon>Araneomorphae</taxon>
        <taxon>Entelegynae</taxon>
        <taxon>Araneoidea</taxon>
        <taxon>Araneidae</taxon>
        <taxon>Caerostris</taxon>
    </lineage>
</organism>
<sequence>MNNACKLHRVFSQGPRIGGKDYTPMTGSLGDYETQLKYWTTTLPHTLSSACSAAHTNLPHFLISDDPQTKTKSLTSPTHKQPFLNCRFPSTVLQTTSPRVNYPSSNPSSQHTIAPAQIFSQE</sequence>
<gene>
    <name evidence="2" type="ORF">CDAR_179081</name>
</gene>
<dbReference type="AlphaFoldDB" id="A0AAV4PD94"/>
<proteinExistence type="predicted"/>
<evidence type="ECO:0000256" key="1">
    <source>
        <dbReference type="SAM" id="MobiDB-lite"/>
    </source>
</evidence>
<reference evidence="2 3" key="1">
    <citation type="submission" date="2021-06" db="EMBL/GenBank/DDBJ databases">
        <title>Caerostris darwini draft genome.</title>
        <authorList>
            <person name="Kono N."/>
            <person name="Arakawa K."/>
        </authorList>
    </citation>
    <scope>NUCLEOTIDE SEQUENCE [LARGE SCALE GENOMIC DNA]</scope>
</reference>
<accession>A0AAV4PD94</accession>
<comment type="caution">
    <text evidence="2">The sequence shown here is derived from an EMBL/GenBank/DDBJ whole genome shotgun (WGS) entry which is preliminary data.</text>
</comment>
<feature type="region of interest" description="Disordered" evidence="1">
    <location>
        <begin position="95"/>
        <end position="122"/>
    </location>
</feature>
<evidence type="ECO:0000313" key="3">
    <source>
        <dbReference type="Proteomes" id="UP001054837"/>
    </source>
</evidence>
<evidence type="ECO:0000313" key="2">
    <source>
        <dbReference type="EMBL" id="GIX93869.1"/>
    </source>
</evidence>